<comment type="similarity">
    <text evidence="2">Belongs to the protein prenyltransferase subunit beta family.</text>
</comment>
<comment type="caution">
    <text evidence="13">The sequence shown here is derived from an EMBL/GenBank/DDBJ whole genome shotgun (WGS) entry which is preliminary data.</text>
</comment>
<sequence length="1010" mass="118571">MYPCDTYTLRFNKNIYLAELLLELTKYEKKKDGYKPDFENDEHYNYLENLILLLFKYVFNLSKENDIDYKDYYHNDYYCTSSSENLSEILINSSENDGEVSNIFPHKEMNAQKKTHIRINENRVDKDKFRNVIMEEWDNMEVNYKVVDPNVDNSFNTASSINSSLTSNSMSNLKLNSTSIAGSHNKVDENHHRNGHMKNVNENREAHKKQNLEEPFHENNNNHVYENFFNFDLKCNKNTQTLKEKKKVEKQILNIYYKSFLSTIIDMLLNNSSVEISDIILFFIFDNVGNIDHISSFFSKGYYTFELINTYIQQYKYSNDKTVLNKVTYKHTHADNSTLFEKCSKKNCVKSLCTIGQGNEENTQNEEENFEKIQNRKEFFPHKEAQNNSVGSTFLHEQMLQQKSEEYHVVNTDAEKLGNNITTNNTSWKHEGESISIYIDEILQKKKKNANTTPVAGNEHWDISKLKNVHIKDDTLIVENFYFKLNKSSVLLNKFISVLNIHLEKQKHFKFCTDIFFIKNLRLSFLEASKPWIFYWCIHSIYILYNDIEIEQKLGKTTFTYIKNCVFLYLNKIKNEDGAFGGGLNQYTHIATTYATVCVFIYLHDEENNFLSFLDKKKLHSYILKLKCKDGSFRLHKNGEIDMRGTYCAISICSMCHILTNQVKKNVEKYILSCQNYEGGFTSEKFQESHGGYTYCALATLCILGKIKKVNINNLMQWLLNKQGNLEGAFMGRTNKLVDACYSFWIGSIFFLINEIYILKEFLQQSKIEDKNKHVLGSDKIENNTGYHNPNDLNNSEKWNVKKSECKVKNVHHFIDLMDKHETCNIHNKNAYTKNHDNIYYSDANESLLHSSEHKMTLKSDNFNYNNQSITTQTHTEQIKFENYKHKHIEKKVMFNMNYLKLYLLVCSQGNKGGMKDKPMEKVDYYHTCYALSGLSLIQNYMSSHVPDADEISMQDNMNQLNKIHILYNVTLSKVYKCYTYFSPDFPLNKNKVNYRVGKGAYLYLKRLFC</sequence>
<keyword evidence="8" id="KW-0677">Repeat</keyword>
<dbReference type="OMA" id="WIGSIFF"/>
<evidence type="ECO:0000256" key="3">
    <source>
        <dbReference type="ARBA" id="ARBA00012702"/>
    </source>
</evidence>
<reference evidence="14" key="1">
    <citation type="submission" date="2017-04" db="EMBL/GenBank/DDBJ databases">
        <title>Plasmodium gonderi genome.</title>
        <authorList>
            <person name="Arisue N."/>
            <person name="Honma H."/>
            <person name="Kawai S."/>
            <person name="Tougan T."/>
            <person name="Tanabe K."/>
            <person name="Horii T."/>
        </authorList>
    </citation>
    <scope>NUCLEOTIDE SEQUENCE [LARGE SCALE GENOMIC DNA]</scope>
    <source>
        <strain evidence="14">ATCC 30045</strain>
    </source>
</reference>
<evidence type="ECO:0000256" key="11">
    <source>
        <dbReference type="ARBA" id="ARBA00032909"/>
    </source>
</evidence>
<dbReference type="CDD" id="cd02893">
    <property type="entry name" value="FTase"/>
    <property type="match status" value="1"/>
</dbReference>
<dbReference type="PANTHER" id="PTHR11774">
    <property type="entry name" value="GERANYLGERANYL TRANSFERASE TYPE BETA SUBUNIT"/>
    <property type="match status" value="1"/>
</dbReference>
<dbReference type="RefSeq" id="XP_028543824.1">
    <property type="nucleotide sequence ID" value="XM_028688023.1"/>
</dbReference>
<organism evidence="13 14">
    <name type="scientific">Plasmodium gonderi</name>
    <dbReference type="NCBI Taxonomy" id="77519"/>
    <lineage>
        <taxon>Eukaryota</taxon>
        <taxon>Sar</taxon>
        <taxon>Alveolata</taxon>
        <taxon>Apicomplexa</taxon>
        <taxon>Aconoidasida</taxon>
        <taxon>Haemosporida</taxon>
        <taxon>Plasmodiidae</taxon>
        <taxon>Plasmodium</taxon>
        <taxon>Plasmodium (Plasmodium)</taxon>
    </lineage>
</organism>
<dbReference type="InterPro" id="IPR001330">
    <property type="entry name" value="Prenyltrans"/>
</dbReference>
<comment type="cofactor">
    <cofactor evidence="1">
        <name>Zn(2+)</name>
        <dbReference type="ChEBI" id="CHEBI:29105"/>
    </cofactor>
</comment>
<keyword evidence="14" id="KW-1185">Reference proteome</keyword>
<evidence type="ECO:0000256" key="8">
    <source>
        <dbReference type="ARBA" id="ARBA00022737"/>
    </source>
</evidence>
<dbReference type="InterPro" id="IPR008930">
    <property type="entry name" value="Terpenoid_cyclase/PrenylTrfase"/>
</dbReference>
<dbReference type="Pfam" id="PF00432">
    <property type="entry name" value="Prenyltrans"/>
    <property type="match status" value="1"/>
</dbReference>
<evidence type="ECO:0000256" key="10">
    <source>
        <dbReference type="ARBA" id="ARBA00030182"/>
    </source>
</evidence>
<evidence type="ECO:0000313" key="13">
    <source>
        <dbReference type="EMBL" id="GAW81235.1"/>
    </source>
</evidence>
<dbReference type="OrthoDB" id="10261146at2759"/>
<dbReference type="InterPro" id="IPR026872">
    <property type="entry name" value="FTB"/>
</dbReference>
<keyword evidence="9" id="KW-0862">Zinc</keyword>
<evidence type="ECO:0000256" key="6">
    <source>
        <dbReference type="ARBA" id="ARBA00022679"/>
    </source>
</evidence>
<keyword evidence="7" id="KW-0479">Metal-binding</keyword>
<keyword evidence="5" id="KW-0637">Prenyltransferase</keyword>
<protein>
    <recommendedName>
        <fullName evidence="4">Protein farnesyltransferase subunit beta</fullName>
        <ecNumber evidence="3">2.5.1.58</ecNumber>
    </recommendedName>
    <alternativeName>
        <fullName evidence="10">CAAX farnesyltransferase subunit beta</fullName>
    </alternativeName>
    <alternativeName>
        <fullName evidence="11">Ras proteins prenyltransferase subunit beta</fullName>
    </alternativeName>
</protein>
<dbReference type="SUPFAM" id="SSF48239">
    <property type="entry name" value="Terpenoid cyclases/Protein prenyltransferases"/>
    <property type="match status" value="1"/>
</dbReference>
<dbReference type="AlphaFoldDB" id="A0A1Y1JIN3"/>
<dbReference type="GO" id="GO:0005965">
    <property type="term" value="C:protein farnesyltransferase complex"/>
    <property type="evidence" value="ECO:0007669"/>
    <property type="project" value="InterPro"/>
</dbReference>
<dbReference type="Gene3D" id="1.50.10.20">
    <property type="match status" value="1"/>
</dbReference>
<proteinExistence type="inferred from homology"/>
<dbReference type="GO" id="GO:0046872">
    <property type="term" value="F:metal ion binding"/>
    <property type="evidence" value="ECO:0007669"/>
    <property type="project" value="UniProtKB-KW"/>
</dbReference>
<evidence type="ECO:0000259" key="12">
    <source>
        <dbReference type="Pfam" id="PF00432"/>
    </source>
</evidence>
<dbReference type="EMBL" id="BDQF01000010">
    <property type="protein sequence ID" value="GAW81235.1"/>
    <property type="molecule type" value="Genomic_DNA"/>
</dbReference>
<dbReference type="InterPro" id="IPR045089">
    <property type="entry name" value="PGGT1B-like"/>
</dbReference>
<accession>A0A1Y1JIN3</accession>
<name>A0A1Y1JIN3_PLAGO</name>
<evidence type="ECO:0000256" key="5">
    <source>
        <dbReference type="ARBA" id="ARBA00022602"/>
    </source>
</evidence>
<dbReference type="GO" id="GO:0004660">
    <property type="term" value="F:protein farnesyltransferase activity"/>
    <property type="evidence" value="ECO:0007669"/>
    <property type="project" value="UniProtKB-EC"/>
</dbReference>
<feature type="domain" description="Prenyltransferase alpha-alpha toroid" evidence="12">
    <location>
        <begin position="503"/>
        <end position="970"/>
    </location>
</feature>
<dbReference type="PANTHER" id="PTHR11774:SF6">
    <property type="entry name" value="PROTEIN FARNESYLTRANSFERASE SUBUNIT BETA"/>
    <property type="match status" value="1"/>
</dbReference>
<evidence type="ECO:0000256" key="2">
    <source>
        <dbReference type="ARBA" id="ARBA00010497"/>
    </source>
</evidence>
<keyword evidence="6 13" id="KW-0808">Transferase</keyword>
<dbReference type="GeneID" id="39747953"/>
<evidence type="ECO:0000256" key="4">
    <source>
        <dbReference type="ARBA" id="ARBA00015798"/>
    </source>
</evidence>
<evidence type="ECO:0000313" key="14">
    <source>
        <dbReference type="Proteomes" id="UP000195521"/>
    </source>
</evidence>
<gene>
    <name evidence="13" type="ORF">PGO_094360</name>
</gene>
<dbReference type="Proteomes" id="UP000195521">
    <property type="component" value="Unassembled WGS sequence"/>
</dbReference>
<evidence type="ECO:0000256" key="7">
    <source>
        <dbReference type="ARBA" id="ARBA00022723"/>
    </source>
</evidence>
<evidence type="ECO:0000256" key="1">
    <source>
        <dbReference type="ARBA" id="ARBA00001947"/>
    </source>
</evidence>
<evidence type="ECO:0000256" key="9">
    <source>
        <dbReference type="ARBA" id="ARBA00022833"/>
    </source>
</evidence>
<dbReference type="EC" id="2.5.1.58" evidence="3"/>